<proteinExistence type="predicted"/>
<evidence type="ECO:0008006" key="2">
    <source>
        <dbReference type="Google" id="ProtNLM"/>
    </source>
</evidence>
<gene>
    <name evidence="1" type="ORF">EGYM00163_LOCUS25908</name>
</gene>
<name>A0A7S4D4C6_9EUGL</name>
<reference evidence="1" key="1">
    <citation type="submission" date="2021-01" db="EMBL/GenBank/DDBJ databases">
        <authorList>
            <person name="Corre E."/>
            <person name="Pelletier E."/>
            <person name="Niang G."/>
            <person name="Scheremetjew M."/>
            <person name="Finn R."/>
            <person name="Kale V."/>
            <person name="Holt S."/>
            <person name="Cochrane G."/>
            <person name="Meng A."/>
            <person name="Brown T."/>
            <person name="Cohen L."/>
        </authorList>
    </citation>
    <scope>NUCLEOTIDE SEQUENCE</scope>
    <source>
        <strain evidence="1">CCMP1594</strain>
    </source>
</reference>
<organism evidence="1">
    <name type="scientific">Eutreptiella gymnastica</name>
    <dbReference type="NCBI Taxonomy" id="73025"/>
    <lineage>
        <taxon>Eukaryota</taxon>
        <taxon>Discoba</taxon>
        <taxon>Euglenozoa</taxon>
        <taxon>Euglenida</taxon>
        <taxon>Spirocuta</taxon>
        <taxon>Euglenophyceae</taxon>
        <taxon>Eutreptiales</taxon>
        <taxon>Eutreptiaceae</taxon>
        <taxon>Eutreptiella</taxon>
    </lineage>
</organism>
<dbReference type="AlphaFoldDB" id="A0A7S4D4C6"/>
<sequence>MATLPLQSFAKLDQLKQAGMLTDQEYQDQKQKLIDFVIESASPTPLATQVSSHATLHVGSAAPTPDTGASMAMCAIHNKRRGITNMKRMPDGTYTCVLGSHCKTGLRTDAAYPAAEPATHAGKGMGHDSYGYRGAAGHPSNGYWPPYQSALVQGKGKGVSMPLNNPQSYEKVMCARHAKVRSINSMIAIGNYWVCKDHSMCKISASEKSVPSNRQFVCATHEKFRASSYLQRGPDGLLHCIPQKACKVSQKDNMTA</sequence>
<accession>A0A7S4D4C6</accession>
<dbReference type="EMBL" id="HBJA01073793">
    <property type="protein sequence ID" value="CAE0814752.1"/>
    <property type="molecule type" value="Transcribed_RNA"/>
</dbReference>
<protein>
    <recommendedName>
        <fullName evidence="2">SHOCT domain-containing protein</fullName>
    </recommendedName>
</protein>
<evidence type="ECO:0000313" key="1">
    <source>
        <dbReference type="EMBL" id="CAE0814752.1"/>
    </source>
</evidence>